<feature type="compositionally biased region" description="Basic and acidic residues" evidence="5">
    <location>
        <begin position="406"/>
        <end position="417"/>
    </location>
</feature>
<dbReference type="PROSITE" id="PS50865">
    <property type="entry name" value="ZF_MYND_2"/>
    <property type="match status" value="1"/>
</dbReference>
<dbReference type="EMBL" id="JAEHOC010000032">
    <property type="protein sequence ID" value="KAG2428986.1"/>
    <property type="molecule type" value="Genomic_DNA"/>
</dbReference>
<dbReference type="PROSITE" id="PS51203">
    <property type="entry name" value="CS"/>
    <property type="match status" value="1"/>
</dbReference>
<organism evidence="8 9">
    <name type="scientific">Chlamydomonas incerta</name>
    <dbReference type="NCBI Taxonomy" id="51695"/>
    <lineage>
        <taxon>Eukaryota</taxon>
        <taxon>Viridiplantae</taxon>
        <taxon>Chlorophyta</taxon>
        <taxon>core chlorophytes</taxon>
        <taxon>Chlorophyceae</taxon>
        <taxon>CS clade</taxon>
        <taxon>Chlamydomonadales</taxon>
        <taxon>Chlamydomonadaceae</taxon>
        <taxon>Chlamydomonas</taxon>
    </lineage>
</organism>
<comment type="caution">
    <text evidence="8">The sequence shown here is derived from an EMBL/GenBank/DDBJ whole genome shotgun (WGS) entry which is preliminary data.</text>
</comment>
<keyword evidence="2 4" id="KW-0863">Zinc-finger</keyword>
<evidence type="ECO:0000256" key="4">
    <source>
        <dbReference type="PROSITE-ProRule" id="PRU00134"/>
    </source>
</evidence>
<dbReference type="Gene3D" id="6.10.140.2220">
    <property type="match status" value="1"/>
</dbReference>
<dbReference type="AlphaFoldDB" id="A0A835SNR0"/>
<evidence type="ECO:0008006" key="10">
    <source>
        <dbReference type="Google" id="ProtNLM"/>
    </source>
</evidence>
<evidence type="ECO:0000313" key="9">
    <source>
        <dbReference type="Proteomes" id="UP000650467"/>
    </source>
</evidence>
<feature type="domain" description="CS" evidence="7">
    <location>
        <begin position="167"/>
        <end position="318"/>
    </location>
</feature>
<evidence type="ECO:0000256" key="2">
    <source>
        <dbReference type="ARBA" id="ARBA00022771"/>
    </source>
</evidence>
<proteinExistence type="predicted"/>
<dbReference type="Gene3D" id="2.60.40.790">
    <property type="match status" value="1"/>
</dbReference>
<gene>
    <name evidence="8" type="ORF">HXX76_011230</name>
</gene>
<evidence type="ECO:0000259" key="7">
    <source>
        <dbReference type="PROSITE" id="PS51203"/>
    </source>
</evidence>
<dbReference type="SUPFAM" id="SSF144232">
    <property type="entry name" value="HIT/MYND zinc finger-like"/>
    <property type="match status" value="1"/>
</dbReference>
<protein>
    <recommendedName>
        <fullName evidence="10">MYND-type domain-containing protein</fullName>
    </recommendedName>
</protein>
<evidence type="ECO:0000256" key="1">
    <source>
        <dbReference type="ARBA" id="ARBA00022723"/>
    </source>
</evidence>
<keyword evidence="9" id="KW-1185">Reference proteome</keyword>
<feature type="domain" description="MYND-type" evidence="6">
    <location>
        <begin position="17"/>
        <end position="54"/>
    </location>
</feature>
<dbReference type="Proteomes" id="UP000650467">
    <property type="component" value="Unassembled WGS sequence"/>
</dbReference>
<dbReference type="InterPro" id="IPR007052">
    <property type="entry name" value="CS_dom"/>
</dbReference>
<dbReference type="GO" id="GO:0008270">
    <property type="term" value="F:zinc ion binding"/>
    <property type="evidence" value="ECO:0007669"/>
    <property type="project" value="UniProtKB-KW"/>
</dbReference>
<evidence type="ECO:0000256" key="3">
    <source>
        <dbReference type="ARBA" id="ARBA00022833"/>
    </source>
</evidence>
<keyword evidence="3" id="KW-0862">Zinc</keyword>
<evidence type="ECO:0000313" key="8">
    <source>
        <dbReference type="EMBL" id="KAG2428986.1"/>
    </source>
</evidence>
<dbReference type="OrthoDB" id="416217at2759"/>
<feature type="region of interest" description="Disordered" evidence="5">
    <location>
        <begin position="369"/>
        <end position="441"/>
    </location>
</feature>
<sequence>MASRFEVDEGPPQPPECANCGAVDSLLRCSRCRTEWFCSLACHKAYWPFHRQHCRRNEFADAVEDGGGDSRFAAWLRRHGKQAVLGDVEVDRLERAGRAVLGPGREEVMDGMYGRLEPKPQPPKYSVEEQQRMAERQRREARQARLMSRQDAAWAAAALTIAPGMGMECSRYIWTQNQSHVYVHARLPERVDSSGWGGGGGGGGAASGLRVILTTEQLSVSLVHDGGGGGSSRRPRGQPMRLPAAGDIGNGGAEAEEAEVEEEAKVLFGGQLFAAVKAELSTWFVDDGVLTVRLLKRCRRGHYTAGTTNAATWWRSVWRAADCPSSEALALAHPPTAYYWSEYEEADLPEEAPLPAALPPPAAASVSAALSAKQRAVSSGRGRQQERQKQYGPAAAEPPASALGPDEGRQEEGRGSAEEEPVSQAVPQWPDRPDVKAVGRGLGGTATSHVVTALAAGWPDHVVV</sequence>
<keyword evidence="1" id="KW-0479">Metal-binding</keyword>
<evidence type="ECO:0000259" key="6">
    <source>
        <dbReference type="PROSITE" id="PS50865"/>
    </source>
</evidence>
<evidence type="ECO:0000256" key="5">
    <source>
        <dbReference type="SAM" id="MobiDB-lite"/>
    </source>
</evidence>
<accession>A0A835SNR0</accession>
<dbReference type="Pfam" id="PF01753">
    <property type="entry name" value="zf-MYND"/>
    <property type="match status" value="1"/>
</dbReference>
<reference evidence="8" key="1">
    <citation type="journal article" date="2020" name="bioRxiv">
        <title>Comparative genomics of Chlamydomonas.</title>
        <authorList>
            <person name="Craig R.J."/>
            <person name="Hasan A.R."/>
            <person name="Ness R.W."/>
            <person name="Keightley P.D."/>
        </authorList>
    </citation>
    <scope>NUCLEOTIDE SEQUENCE</scope>
    <source>
        <strain evidence="8">SAG 7.73</strain>
    </source>
</reference>
<dbReference type="InterPro" id="IPR002893">
    <property type="entry name" value="Znf_MYND"/>
</dbReference>
<dbReference type="InterPro" id="IPR008978">
    <property type="entry name" value="HSP20-like_chaperone"/>
</dbReference>
<dbReference type="PROSITE" id="PS01360">
    <property type="entry name" value="ZF_MYND_1"/>
    <property type="match status" value="1"/>
</dbReference>
<name>A0A835SNR0_CHLIN</name>